<dbReference type="KEGG" id="abe:ARB_04125"/>
<evidence type="ECO:0000313" key="2">
    <source>
        <dbReference type="EMBL" id="EFE36603.1"/>
    </source>
</evidence>
<proteinExistence type="predicted"/>
<accession>D4AIN0</accession>
<dbReference type="eggNOG" id="KOG2031">
    <property type="taxonomic scope" value="Eukaryota"/>
</dbReference>
<evidence type="ECO:0000256" key="1">
    <source>
        <dbReference type="SAM" id="MobiDB-lite"/>
    </source>
</evidence>
<dbReference type="EMBL" id="ABSU01000001">
    <property type="protein sequence ID" value="EFE36603.1"/>
    <property type="molecule type" value="Genomic_DNA"/>
</dbReference>
<organism evidence="2 3">
    <name type="scientific">Arthroderma benhamiae (strain ATCC MYA-4681 / CBS 112371)</name>
    <name type="common">Trichophyton mentagrophytes</name>
    <dbReference type="NCBI Taxonomy" id="663331"/>
    <lineage>
        <taxon>Eukaryota</taxon>
        <taxon>Fungi</taxon>
        <taxon>Dikarya</taxon>
        <taxon>Ascomycota</taxon>
        <taxon>Pezizomycotina</taxon>
        <taxon>Eurotiomycetes</taxon>
        <taxon>Eurotiomycetidae</taxon>
        <taxon>Onygenales</taxon>
        <taxon>Arthrodermataceae</taxon>
        <taxon>Trichophyton</taxon>
    </lineage>
</organism>
<gene>
    <name evidence="2" type="ORF">ARB_04125</name>
</gene>
<dbReference type="AlphaFoldDB" id="D4AIN0"/>
<dbReference type="Pfam" id="PF06087">
    <property type="entry name" value="Tyr-DNA_phospho"/>
    <property type="match status" value="1"/>
</dbReference>
<sequence>MDHDLQAAIDASLRDAVRSQTSLQRRKSSVVDLTGDSDGDASAARRAGKAAEEEAGDDGYDAELKRAIQLSLQSGRAPEHETIDVDTLEAGKATATPEPKRAASTWIAGFDRKKMEEERLARLAKKRKTGEDGSALALPAGRPLKASRREPPSGTSSSSAKISSIPLATATVAAESVPRVPSTEPTIQFPEGAVKKTWAFRCERKDDIKLEEVLQPSDLELAVLSSFLWDMDWLLMKFTNPSTRFLFIMGAKGEERVSKPAVELTFLNTLTDTTNCAASTAAAGDCIDVEDTVVFPADGRGGELHALQADAAFPCQTPAHCDTQREPGPLRLGRERRRDGECKQGEVYLSLYLLFLRSIGYRVVPPQRTEHLLMLIFFLFFRF</sequence>
<dbReference type="InterPro" id="IPR010347">
    <property type="entry name" value="Tdp1"/>
</dbReference>
<keyword evidence="3" id="KW-1185">Reference proteome</keyword>
<protein>
    <submittedName>
        <fullName evidence="2">Uncharacterized protein</fullName>
    </submittedName>
</protein>
<dbReference type="Gene3D" id="3.30.870.10">
    <property type="entry name" value="Endonuclease Chain A"/>
    <property type="match status" value="1"/>
</dbReference>
<feature type="region of interest" description="Disordered" evidence="1">
    <location>
        <begin position="16"/>
        <end position="102"/>
    </location>
</feature>
<dbReference type="GO" id="GO:0008081">
    <property type="term" value="F:phosphoric diester hydrolase activity"/>
    <property type="evidence" value="ECO:0007669"/>
    <property type="project" value="InterPro"/>
</dbReference>
<feature type="region of interest" description="Disordered" evidence="1">
    <location>
        <begin position="124"/>
        <end position="162"/>
    </location>
</feature>
<name>D4AIN0_ARTBC</name>
<evidence type="ECO:0000313" key="3">
    <source>
        <dbReference type="Proteomes" id="UP000008866"/>
    </source>
</evidence>
<dbReference type="RefSeq" id="XP_003017248.1">
    <property type="nucleotide sequence ID" value="XM_003017202.1"/>
</dbReference>
<dbReference type="GO" id="GO:0006281">
    <property type="term" value="P:DNA repair"/>
    <property type="evidence" value="ECO:0007669"/>
    <property type="project" value="InterPro"/>
</dbReference>
<dbReference type="Proteomes" id="UP000008866">
    <property type="component" value="Unassembled WGS sequence"/>
</dbReference>
<dbReference type="STRING" id="663331.D4AIN0"/>
<feature type="compositionally biased region" description="Low complexity" evidence="1">
    <location>
        <begin position="153"/>
        <end position="162"/>
    </location>
</feature>
<dbReference type="GO" id="GO:0005634">
    <property type="term" value="C:nucleus"/>
    <property type="evidence" value="ECO:0007669"/>
    <property type="project" value="InterPro"/>
</dbReference>
<comment type="caution">
    <text evidence="2">The sequence shown here is derived from an EMBL/GenBank/DDBJ whole genome shotgun (WGS) entry which is preliminary data.</text>
</comment>
<dbReference type="SUPFAM" id="SSF56024">
    <property type="entry name" value="Phospholipase D/nuclease"/>
    <property type="match status" value="1"/>
</dbReference>
<reference evidence="3" key="1">
    <citation type="journal article" date="2011" name="Genome Biol.">
        <title>Comparative and functional genomics provide insights into the pathogenicity of dermatophytic fungi.</title>
        <authorList>
            <person name="Burmester A."/>
            <person name="Shelest E."/>
            <person name="Gloeckner G."/>
            <person name="Heddergott C."/>
            <person name="Schindler S."/>
            <person name="Staib P."/>
            <person name="Heidel A."/>
            <person name="Felder M."/>
            <person name="Petzold A."/>
            <person name="Szafranski K."/>
            <person name="Feuermann M."/>
            <person name="Pedruzzi I."/>
            <person name="Priebe S."/>
            <person name="Groth M."/>
            <person name="Winkler R."/>
            <person name="Li W."/>
            <person name="Kniemeyer O."/>
            <person name="Schroeckh V."/>
            <person name="Hertweck C."/>
            <person name="Hube B."/>
            <person name="White T.C."/>
            <person name="Platzer M."/>
            <person name="Guthke R."/>
            <person name="Heitman J."/>
            <person name="Woestemeyer J."/>
            <person name="Zipfel P.F."/>
            <person name="Monod M."/>
            <person name="Brakhage A.A."/>
        </authorList>
    </citation>
    <scope>NUCLEOTIDE SEQUENCE [LARGE SCALE GENOMIC DNA]</scope>
    <source>
        <strain evidence="3">ATCC MYA-4681 / CBS 112371</strain>
    </source>
</reference>
<dbReference type="HOGENOM" id="CLU_721540_0_0_1"/>
<dbReference type="GeneID" id="9522332"/>